<name>A0A538SYT3_UNCEI</name>
<evidence type="ECO:0000259" key="1">
    <source>
        <dbReference type="Pfam" id="PF12867"/>
    </source>
</evidence>
<dbReference type="AlphaFoldDB" id="A0A538SYT3"/>
<feature type="domain" description="DinB-like" evidence="1">
    <location>
        <begin position="11"/>
        <end position="151"/>
    </location>
</feature>
<dbReference type="EMBL" id="VBOW01000093">
    <property type="protein sequence ID" value="TMQ56550.1"/>
    <property type="molecule type" value="Genomic_DNA"/>
</dbReference>
<dbReference type="InterPro" id="IPR024775">
    <property type="entry name" value="DinB-like"/>
</dbReference>
<proteinExistence type="predicted"/>
<sequence>MQSIELIRDNLKKSSDRVLARVEEMREHCVVFPTPKGGPHTLWVFGHLAYIEALVVRRFMLGEPNPLAEWEELFDGADVSGDISRYPPFDEVLAKCREVRESTVALVDSLSEDALDRASANAPAGFEGTFGTYRLCLQYVADHWYMHRGQLADARRAAGLERMWL</sequence>
<gene>
    <name evidence="2" type="ORF">E6K76_12445</name>
</gene>
<evidence type="ECO:0000313" key="3">
    <source>
        <dbReference type="Proteomes" id="UP000316852"/>
    </source>
</evidence>
<dbReference type="Pfam" id="PF12867">
    <property type="entry name" value="DinB_2"/>
    <property type="match status" value="1"/>
</dbReference>
<accession>A0A538SYT3</accession>
<dbReference type="Gene3D" id="1.20.120.450">
    <property type="entry name" value="dinb family like domain"/>
    <property type="match status" value="1"/>
</dbReference>
<evidence type="ECO:0000313" key="2">
    <source>
        <dbReference type="EMBL" id="TMQ56550.1"/>
    </source>
</evidence>
<dbReference type="SUPFAM" id="SSF109854">
    <property type="entry name" value="DinB/YfiT-like putative metalloenzymes"/>
    <property type="match status" value="1"/>
</dbReference>
<organism evidence="2 3">
    <name type="scientific">Eiseniibacteriota bacterium</name>
    <dbReference type="NCBI Taxonomy" id="2212470"/>
    <lineage>
        <taxon>Bacteria</taxon>
        <taxon>Candidatus Eiseniibacteriota</taxon>
    </lineage>
</organism>
<protein>
    <submittedName>
        <fullName evidence="2">DinB family protein</fullName>
    </submittedName>
</protein>
<reference evidence="2 3" key="1">
    <citation type="journal article" date="2019" name="Nat. Microbiol.">
        <title>Mediterranean grassland soil C-N compound turnover is dependent on rainfall and depth, and is mediated by genomically divergent microorganisms.</title>
        <authorList>
            <person name="Diamond S."/>
            <person name="Andeer P.F."/>
            <person name="Li Z."/>
            <person name="Crits-Christoph A."/>
            <person name="Burstein D."/>
            <person name="Anantharaman K."/>
            <person name="Lane K.R."/>
            <person name="Thomas B.C."/>
            <person name="Pan C."/>
            <person name="Northen T.R."/>
            <person name="Banfield J.F."/>
        </authorList>
    </citation>
    <scope>NUCLEOTIDE SEQUENCE [LARGE SCALE GENOMIC DNA]</scope>
    <source>
        <strain evidence="2">WS_6</strain>
    </source>
</reference>
<dbReference type="InterPro" id="IPR034660">
    <property type="entry name" value="DinB/YfiT-like"/>
</dbReference>
<dbReference type="Proteomes" id="UP000316852">
    <property type="component" value="Unassembled WGS sequence"/>
</dbReference>
<comment type="caution">
    <text evidence="2">The sequence shown here is derived from an EMBL/GenBank/DDBJ whole genome shotgun (WGS) entry which is preliminary data.</text>
</comment>